<feature type="region of interest" description="Disordered" evidence="1">
    <location>
        <begin position="486"/>
        <end position="507"/>
    </location>
</feature>
<comment type="caution">
    <text evidence="2">The sequence shown here is derived from an EMBL/GenBank/DDBJ whole genome shotgun (WGS) entry which is preliminary data.</text>
</comment>
<dbReference type="EMBL" id="JBCAWK010000003">
    <property type="protein sequence ID" value="KAK8864136.1"/>
    <property type="molecule type" value="Genomic_DNA"/>
</dbReference>
<reference evidence="2 3" key="1">
    <citation type="journal article" date="2024" name="bioRxiv">
        <title>Comparative genomics of Cryptococcus and Kwoniella reveals pathogenesis evolution and contrasting karyotype dynamics via intercentromeric recombination or chromosome fusion.</title>
        <authorList>
            <person name="Coelho M.A."/>
            <person name="David-Palma M."/>
            <person name="Shea T."/>
            <person name="Bowers K."/>
            <person name="McGinley-Smith S."/>
            <person name="Mohammad A.W."/>
            <person name="Gnirke A."/>
            <person name="Yurkov A.M."/>
            <person name="Nowrousian M."/>
            <person name="Sun S."/>
            <person name="Cuomo C.A."/>
            <person name="Heitman J."/>
        </authorList>
    </citation>
    <scope>NUCLEOTIDE SEQUENCE [LARGE SCALE GENOMIC DNA]</scope>
    <source>
        <strain evidence="2 3">CBS 13917</strain>
    </source>
</reference>
<feature type="region of interest" description="Disordered" evidence="1">
    <location>
        <begin position="403"/>
        <end position="469"/>
    </location>
</feature>
<accession>A0AAW0Z1Z1</accession>
<feature type="region of interest" description="Disordered" evidence="1">
    <location>
        <begin position="349"/>
        <end position="374"/>
    </location>
</feature>
<keyword evidence="3" id="KW-1185">Reference proteome</keyword>
<sequence length="507" mass="56609">MIEAGKIDTKPTTPRLEGHDHIFKLILTFSDTNALVNCLRVSKTTHFLAAQTLYHSIELNATTFNGILHGTAQSNSESNPFGKKASLSHVKCLTIGLHMPEQCPTDLSSTMPNVHTLRIAPSWREFDAHLSYCASASASDGSHMVCNLLRSLTPSKLVLRNLTPQCGRFIPFQSLHGNSNDFNSKLEQVTYFLPSVYSINPIPKWSDSPVLVNGISQSFAAVPKLKLVFFPSLPTSLDKPHIRSCIAPCCMNDTDGPVMVHDIFPFLRQIVSSKAHDCNHKEIEIYGLEKIRLFMNDQQISLWRYGKSPRAEPTQEDMYQLVVGSVKASVKYARIKFGTIEEYMDNEAARQGEVDNGEEATLRRAEDKTAENEEQIKGDLLKTFDRLFDNGLTIKFDESSLGSPRIESVTRIKPEGHRYNPQRSSKPATPEDTPNVTCTRNNNGDPGPSTSKNRSRRQKTPDPALADHLKNVKDMIMKMRSTSGDAGWQFVGVGQDGKLHHRKLDTD</sequence>
<dbReference type="AlphaFoldDB" id="A0AAW0Z1Z1"/>
<proteinExistence type="predicted"/>
<evidence type="ECO:0000256" key="1">
    <source>
        <dbReference type="SAM" id="MobiDB-lite"/>
    </source>
</evidence>
<dbReference type="Proteomes" id="UP001388673">
    <property type="component" value="Unassembled WGS sequence"/>
</dbReference>
<name>A0AAW0Z1Z1_9TREE</name>
<dbReference type="KEGG" id="kne:92178641"/>
<evidence type="ECO:0000313" key="2">
    <source>
        <dbReference type="EMBL" id="KAK8864136.1"/>
    </source>
</evidence>
<dbReference type="GeneID" id="92178641"/>
<evidence type="ECO:0000313" key="3">
    <source>
        <dbReference type="Proteomes" id="UP001388673"/>
    </source>
</evidence>
<protein>
    <recommendedName>
        <fullName evidence="4">F-box domain-containing protein</fullName>
    </recommendedName>
</protein>
<evidence type="ECO:0008006" key="4">
    <source>
        <dbReference type="Google" id="ProtNLM"/>
    </source>
</evidence>
<dbReference type="RefSeq" id="XP_066804432.1">
    <property type="nucleotide sequence ID" value="XM_066944509.1"/>
</dbReference>
<gene>
    <name evidence="2" type="ORF">IAR55_001382</name>
</gene>
<feature type="compositionally biased region" description="Polar residues" evidence="1">
    <location>
        <begin position="421"/>
        <end position="452"/>
    </location>
</feature>
<feature type="compositionally biased region" description="Basic and acidic residues" evidence="1">
    <location>
        <begin position="408"/>
        <end position="418"/>
    </location>
</feature>
<organism evidence="2 3">
    <name type="scientific">Kwoniella newhampshirensis</name>
    <dbReference type="NCBI Taxonomy" id="1651941"/>
    <lineage>
        <taxon>Eukaryota</taxon>
        <taxon>Fungi</taxon>
        <taxon>Dikarya</taxon>
        <taxon>Basidiomycota</taxon>
        <taxon>Agaricomycotina</taxon>
        <taxon>Tremellomycetes</taxon>
        <taxon>Tremellales</taxon>
        <taxon>Cryptococcaceae</taxon>
        <taxon>Kwoniella</taxon>
    </lineage>
</organism>
<feature type="compositionally biased region" description="Basic and acidic residues" evidence="1">
    <location>
        <begin position="360"/>
        <end position="374"/>
    </location>
</feature>